<dbReference type="Pfam" id="PF04025">
    <property type="entry name" value="RemA-like"/>
    <property type="match status" value="1"/>
</dbReference>
<reference evidence="1 2" key="1">
    <citation type="journal article" date="2022" name="Evol. Bioinform. Online">
        <title>Draft Genome Sequence of Oceanobacillus jordanicus Strain GSFE11, a Halotolerant Plant Growth-Promoting Bacterial Endophyte Isolated From the Jordan Valley.</title>
        <authorList>
            <person name="Alhindi T."/>
            <person name="Albdaiwi R."/>
        </authorList>
    </citation>
    <scope>NUCLEOTIDE SEQUENCE [LARGE SCALE GENOMIC DNA]</scope>
    <source>
        <strain evidence="1 2">GSFE11</strain>
    </source>
</reference>
<dbReference type="EMBL" id="JAIFZM010000018">
    <property type="protein sequence ID" value="MCG3420819.1"/>
    <property type="molecule type" value="Genomic_DNA"/>
</dbReference>
<dbReference type="AlphaFoldDB" id="A0AAW5B888"/>
<keyword evidence="2" id="KW-1185">Reference proteome</keyword>
<evidence type="ECO:0000313" key="1">
    <source>
        <dbReference type="EMBL" id="MCG3420819.1"/>
    </source>
</evidence>
<dbReference type="RefSeq" id="WP_106895328.1">
    <property type="nucleotide sequence ID" value="NZ_JAIFZM010000018.1"/>
</dbReference>
<dbReference type="Proteomes" id="UP001199631">
    <property type="component" value="Unassembled WGS sequence"/>
</dbReference>
<proteinExistence type="predicted"/>
<sequence length="101" mass="11311">MFIHIGNDNVIRSQDVVAIIDYNLISSSTIMEEMMKNAGKEKKVVGPTVDAKSVMITKEIIYYSTLSVSTLKKRASMISTISKLDDFSDEIKEEETESEEA</sequence>
<gene>
    <name evidence="1" type="ORF">K3T81_16865</name>
</gene>
<dbReference type="InterPro" id="IPR007169">
    <property type="entry name" value="RemA-like"/>
</dbReference>
<evidence type="ECO:0000313" key="2">
    <source>
        <dbReference type="Proteomes" id="UP001199631"/>
    </source>
</evidence>
<dbReference type="NCBIfam" id="NF046065">
    <property type="entry name" value="MtxRegRemB"/>
    <property type="match status" value="1"/>
</dbReference>
<organism evidence="1 2">
    <name type="scientific">Oceanobacillus jordanicus</name>
    <dbReference type="NCBI Taxonomy" id="2867266"/>
    <lineage>
        <taxon>Bacteria</taxon>
        <taxon>Bacillati</taxon>
        <taxon>Bacillota</taxon>
        <taxon>Bacilli</taxon>
        <taxon>Bacillales</taxon>
        <taxon>Bacillaceae</taxon>
        <taxon>Oceanobacillus</taxon>
    </lineage>
</organism>
<protein>
    <submittedName>
        <fullName evidence="1">DUF370 domain-containing protein</fullName>
    </submittedName>
</protein>
<name>A0AAW5B888_9BACI</name>
<accession>A0AAW5B888</accession>
<comment type="caution">
    <text evidence="1">The sequence shown here is derived from an EMBL/GenBank/DDBJ whole genome shotgun (WGS) entry which is preliminary data.</text>
</comment>